<dbReference type="InterPro" id="IPR003959">
    <property type="entry name" value="ATPase_AAA_core"/>
</dbReference>
<dbReference type="PANTHER" id="PTHR11638:SF93">
    <property type="entry name" value="MITOCHONDRIAL DISAGGREGASE"/>
    <property type="match status" value="1"/>
</dbReference>
<dbReference type="AlphaFoldDB" id="A0A564Z4F0"/>
<evidence type="ECO:0000256" key="1">
    <source>
        <dbReference type="ARBA" id="ARBA00022741"/>
    </source>
</evidence>
<evidence type="ECO:0000259" key="4">
    <source>
        <dbReference type="SMART" id="SM00382"/>
    </source>
</evidence>
<evidence type="ECO:0000313" key="5">
    <source>
        <dbReference type="EMBL" id="VUZ54385.1"/>
    </source>
</evidence>
<organism evidence="5 6">
    <name type="scientific">Hymenolepis diminuta</name>
    <name type="common">Rat tapeworm</name>
    <dbReference type="NCBI Taxonomy" id="6216"/>
    <lineage>
        <taxon>Eukaryota</taxon>
        <taxon>Metazoa</taxon>
        <taxon>Spiralia</taxon>
        <taxon>Lophotrochozoa</taxon>
        <taxon>Platyhelminthes</taxon>
        <taxon>Cestoda</taxon>
        <taxon>Eucestoda</taxon>
        <taxon>Cyclophyllidea</taxon>
        <taxon>Hymenolepididae</taxon>
        <taxon>Hymenolepis</taxon>
    </lineage>
</organism>
<sequence>MFLFSSFFGKESIRRIFRVNLTYFSRIFGLQCARSIPGLAISCPPRFARMKLMPFCQNFAPFLPLTVHLSSQAFSTDDDDIFIAIKHDDNTACRASLVSNPDSVNLRHPRGWTPLMAAVVQHKKRIAITLLECGADINAVDEYNGNTDSGEDRFFADLNSDRSRRFEEFSGYLKPDTDYRGCTALHYAVLVDDEALVELLLQSGADPGMENIHGHMPIDLCKSPSIARLLGSSAPNRRRVQRQPQPAFRIPLEQRLRDNIVGQNSAIEIVTSAIQRKEKGWHDDEHPLVMLFMGSSGVGKTEVAKQVAAHLHSNNPRAFIRLDMSEYQEKHEVSKLFGAPPGYVGYDNGGQLTNTLMHYPNAVVLFDEIEKAHPDVMTALLQLFDEVIVDIDQCGLLLYFE</sequence>
<dbReference type="Gene3D" id="3.40.50.300">
    <property type="entry name" value="P-loop containing nucleotide triphosphate hydrolases"/>
    <property type="match status" value="1"/>
</dbReference>
<dbReference type="Pfam" id="PF07724">
    <property type="entry name" value="AAA_2"/>
    <property type="match status" value="1"/>
</dbReference>
<dbReference type="GO" id="GO:0005739">
    <property type="term" value="C:mitochondrion"/>
    <property type="evidence" value="ECO:0007669"/>
    <property type="project" value="TreeGrafter"/>
</dbReference>
<dbReference type="GO" id="GO:0034605">
    <property type="term" value="P:cellular response to heat"/>
    <property type="evidence" value="ECO:0007669"/>
    <property type="project" value="TreeGrafter"/>
</dbReference>
<keyword evidence="6" id="KW-1185">Reference proteome</keyword>
<protein>
    <recommendedName>
        <fullName evidence="4">AAA+ ATPase domain-containing protein</fullName>
    </recommendedName>
</protein>
<dbReference type="Pfam" id="PF00023">
    <property type="entry name" value="Ank"/>
    <property type="match status" value="2"/>
</dbReference>
<dbReference type="SMART" id="SM00382">
    <property type="entry name" value="AAA"/>
    <property type="match status" value="1"/>
</dbReference>
<evidence type="ECO:0000313" key="6">
    <source>
        <dbReference type="Proteomes" id="UP000321570"/>
    </source>
</evidence>
<dbReference type="SUPFAM" id="SSF48403">
    <property type="entry name" value="Ankyrin repeat"/>
    <property type="match status" value="1"/>
</dbReference>
<dbReference type="InterPro" id="IPR027417">
    <property type="entry name" value="P-loop_NTPase"/>
</dbReference>
<dbReference type="InterPro" id="IPR003593">
    <property type="entry name" value="AAA+_ATPase"/>
</dbReference>
<gene>
    <name evidence="5" type="ORF">WMSIL1_LOCUS12484</name>
</gene>
<dbReference type="InterPro" id="IPR050130">
    <property type="entry name" value="ClpA_ClpB"/>
</dbReference>
<evidence type="ECO:0000256" key="3">
    <source>
        <dbReference type="PROSITE-ProRule" id="PRU00023"/>
    </source>
</evidence>
<dbReference type="PROSITE" id="PS50297">
    <property type="entry name" value="ANK_REP_REGION"/>
    <property type="match status" value="2"/>
</dbReference>
<dbReference type="InterPro" id="IPR036770">
    <property type="entry name" value="Ankyrin_rpt-contain_sf"/>
</dbReference>
<keyword evidence="3" id="KW-0040">ANK repeat</keyword>
<dbReference type="EMBL" id="CABIJS010000643">
    <property type="protein sequence ID" value="VUZ54385.1"/>
    <property type="molecule type" value="Genomic_DNA"/>
</dbReference>
<evidence type="ECO:0000256" key="2">
    <source>
        <dbReference type="ARBA" id="ARBA00022840"/>
    </source>
</evidence>
<proteinExistence type="predicted"/>
<reference evidence="5 6" key="1">
    <citation type="submission" date="2019-07" db="EMBL/GenBank/DDBJ databases">
        <authorList>
            <person name="Jastrzebski P J."/>
            <person name="Paukszto L."/>
            <person name="Jastrzebski P J."/>
        </authorList>
    </citation>
    <scope>NUCLEOTIDE SEQUENCE [LARGE SCALE GENOMIC DNA]</scope>
    <source>
        <strain evidence="5 6">WMS-il1</strain>
    </source>
</reference>
<feature type="repeat" description="ANK" evidence="3">
    <location>
        <begin position="180"/>
        <end position="212"/>
    </location>
</feature>
<dbReference type="SMART" id="SM00248">
    <property type="entry name" value="ANK"/>
    <property type="match status" value="2"/>
</dbReference>
<dbReference type="Proteomes" id="UP000321570">
    <property type="component" value="Unassembled WGS sequence"/>
</dbReference>
<dbReference type="GO" id="GO:0016887">
    <property type="term" value="F:ATP hydrolysis activity"/>
    <property type="evidence" value="ECO:0007669"/>
    <property type="project" value="InterPro"/>
</dbReference>
<name>A0A564Z4F0_HYMDI</name>
<dbReference type="SUPFAM" id="SSF52540">
    <property type="entry name" value="P-loop containing nucleoside triphosphate hydrolases"/>
    <property type="match status" value="1"/>
</dbReference>
<dbReference type="PROSITE" id="PS50088">
    <property type="entry name" value="ANK_REPEAT"/>
    <property type="match status" value="2"/>
</dbReference>
<dbReference type="InterPro" id="IPR001270">
    <property type="entry name" value="ClpA/B"/>
</dbReference>
<dbReference type="PRINTS" id="PR00300">
    <property type="entry name" value="CLPPROTEASEA"/>
</dbReference>
<dbReference type="GO" id="GO:0005524">
    <property type="term" value="F:ATP binding"/>
    <property type="evidence" value="ECO:0007669"/>
    <property type="project" value="UniProtKB-KW"/>
</dbReference>
<feature type="repeat" description="ANK" evidence="3">
    <location>
        <begin position="110"/>
        <end position="142"/>
    </location>
</feature>
<dbReference type="CDD" id="cd19499">
    <property type="entry name" value="RecA-like_ClpB_Hsp104-like"/>
    <property type="match status" value="1"/>
</dbReference>
<keyword evidence="2" id="KW-0067">ATP-binding</keyword>
<dbReference type="InterPro" id="IPR002110">
    <property type="entry name" value="Ankyrin_rpt"/>
</dbReference>
<dbReference type="Gene3D" id="1.25.40.20">
    <property type="entry name" value="Ankyrin repeat-containing domain"/>
    <property type="match status" value="1"/>
</dbReference>
<feature type="domain" description="AAA+ ATPase" evidence="4">
    <location>
        <begin position="286"/>
        <end position="395"/>
    </location>
</feature>
<accession>A0A564Z4F0</accession>
<dbReference type="PANTHER" id="PTHR11638">
    <property type="entry name" value="ATP-DEPENDENT CLP PROTEASE"/>
    <property type="match status" value="1"/>
</dbReference>
<keyword evidence="1" id="KW-0547">Nucleotide-binding</keyword>